<evidence type="ECO:0000313" key="4">
    <source>
        <dbReference type="Proteomes" id="UP000529310"/>
    </source>
</evidence>
<name>A0A7W4YLQ2_9MICO</name>
<proteinExistence type="predicted"/>
<evidence type="ECO:0000256" key="1">
    <source>
        <dbReference type="SAM" id="MobiDB-lite"/>
    </source>
</evidence>
<feature type="region of interest" description="Disordered" evidence="1">
    <location>
        <begin position="29"/>
        <end position="59"/>
    </location>
</feature>
<feature type="chain" id="PRO_5031080019" description="DUF3558 domain-containing protein" evidence="2">
    <location>
        <begin position="25"/>
        <end position="198"/>
    </location>
</feature>
<keyword evidence="2" id="KW-0732">Signal</keyword>
<feature type="compositionally biased region" description="Polar residues" evidence="1">
    <location>
        <begin position="46"/>
        <end position="59"/>
    </location>
</feature>
<sequence length="198" mass="21156">MHFTQQLRRGTAVTAILTLMLSLAACLPEPSETTTTPTAATETPSVTHSATPTPSPSVTAVSLPTDCRAILTQSVLDELGQTPLNDPAAGVSTGVQADGSLVCLWRDTAADTTYLQTTVSAMNRGPALDLMNELRTDDGFSCYTPDDGTRCEKVWMNDTYPVNDGRTLFWRDDILIDTQYSNLAPSGYTDAVISGVFG</sequence>
<dbReference type="Proteomes" id="UP000529310">
    <property type="component" value="Unassembled WGS sequence"/>
</dbReference>
<evidence type="ECO:0000256" key="2">
    <source>
        <dbReference type="SAM" id="SignalP"/>
    </source>
</evidence>
<accession>A0A7W4YLQ2</accession>
<keyword evidence="4" id="KW-1185">Reference proteome</keyword>
<gene>
    <name evidence="3" type="ORF">FHX49_000979</name>
</gene>
<evidence type="ECO:0008006" key="5">
    <source>
        <dbReference type="Google" id="ProtNLM"/>
    </source>
</evidence>
<comment type="caution">
    <text evidence="3">The sequence shown here is derived from an EMBL/GenBank/DDBJ whole genome shotgun (WGS) entry which is preliminary data.</text>
</comment>
<dbReference type="RefSeq" id="WP_165139844.1">
    <property type="nucleotide sequence ID" value="NZ_CP049255.1"/>
</dbReference>
<reference evidence="3 4" key="1">
    <citation type="submission" date="2020-08" db="EMBL/GenBank/DDBJ databases">
        <title>Sequencing the genomes of 1000 actinobacteria strains.</title>
        <authorList>
            <person name="Klenk H.-P."/>
        </authorList>
    </citation>
    <scope>NUCLEOTIDE SEQUENCE [LARGE SCALE GENOMIC DNA]</scope>
    <source>
        <strain evidence="3 4">DSM 27099</strain>
    </source>
</reference>
<organism evidence="3 4">
    <name type="scientific">Microbacterium endophyticum</name>
    <dbReference type="NCBI Taxonomy" id="1526412"/>
    <lineage>
        <taxon>Bacteria</taxon>
        <taxon>Bacillati</taxon>
        <taxon>Actinomycetota</taxon>
        <taxon>Actinomycetes</taxon>
        <taxon>Micrococcales</taxon>
        <taxon>Microbacteriaceae</taxon>
        <taxon>Microbacterium</taxon>
    </lineage>
</organism>
<evidence type="ECO:0000313" key="3">
    <source>
        <dbReference type="EMBL" id="MBB2975413.1"/>
    </source>
</evidence>
<protein>
    <recommendedName>
        <fullName evidence="5">DUF3558 domain-containing protein</fullName>
    </recommendedName>
</protein>
<dbReference type="AlphaFoldDB" id="A0A7W4YLQ2"/>
<feature type="signal peptide" evidence="2">
    <location>
        <begin position="1"/>
        <end position="24"/>
    </location>
</feature>
<dbReference type="EMBL" id="JACHWQ010000002">
    <property type="protein sequence ID" value="MBB2975413.1"/>
    <property type="molecule type" value="Genomic_DNA"/>
</dbReference>
<feature type="compositionally biased region" description="Low complexity" evidence="1">
    <location>
        <begin position="29"/>
        <end position="45"/>
    </location>
</feature>